<dbReference type="Proteomes" id="UP000008694">
    <property type="component" value="Unassembled WGS sequence"/>
</dbReference>
<protein>
    <submittedName>
        <fullName evidence="1">Predicted protein</fullName>
    </submittedName>
</protein>
<reference evidence="2" key="1">
    <citation type="journal article" date="2011" name="Nat. Genet.">
        <title>The Arabidopsis lyrata genome sequence and the basis of rapid genome size change.</title>
        <authorList>
            <person name="Hu T.T."/>
            <person name="Pattyn P."/>
            <person name="Bakker E.G."/>
            <person name="Cao J."/>
            <person name="Cheng J.-F."/>
            <person name="Clark R.M."/>
            <person name="Fahlgren N."/>
            <person name="Fawcett J.A."/>
            <person name="Grimwood J."/>
            <person name="Gundlach H."/>
            <person name="Haberer G."/>
            <person name="Hollister J.D."/>
            <person name="Ossowski S."/>
            <person name="Ottilar R.P."/>
            <person name="Salamov A.A."/>
            <person name="Schneeberger K."/>
            <person name="Spannagl M."/>
            <person name="Wang X."/>
            <person name="Yang L."/>
            <person name="Nasrallah M.E."/>
            <person name="Bergelson J."/>
            <person name="Carrington J.C."/>
            <person name="Gaut B.S."/>
            <person name="Schmutz J."/>
            <person name="Mayer K.F.X."/>
            <person name="Van de Peer Y."/>
            <person name="Grigoriev I.V."/>
            <person name="Nordborg M."/>
            <person name="Weigel D."/>
            <person name="Guo Y.-L."/>
        </authorList>
    </citation>
    <scope>NUCLEOTIDE SEQUENCE [LARGE SCALE GENOMIC DNA]</scope>
    <source>
        <strain evidence="2">cv. MN47</strain>
    </source>
</reference>
<accession>D7LT18</accession>
<proteinExistence type="predicted"/>
<dbReference type="HOGENOM" id="CLU_814689_0_0_1"/>
<dbReference type="Gramene" id="Al_scaffold_0005_1855">
    <property type="protein sequence ID" value="Al_scaffold_0005_1855"/>
    <property type="gene ID" value="Al_scaffold_0005_1855"/>
</dbReference>
<gene>
    <name evidence="1" type="ORF">ARALYDRAFT_665820</name>
</gene>
<evidence type="ECO:0000313" key="1">
    <source>
        <dbReference type="EMBL" id="EFH52272.1"/>
    </source>
</evidence>
<evidence type="ECO:0000313" key="2">
    <source>
        <dbReference type="Proteomes" id="UP000008694"/>
    </source>
</evidence>
<dbReference type="EMBL" id="GL348717">
    <property type="protein sequence ID" value="EFH52272.1"/>
    <property type="molecule type" value="Genomic_DNA"/>
</dbReference>
<dbReference type="AlphaFoldDB" id="D7LT18"/>
<keyword evidence="2" id="KW-1185">Reference proteome</keyword>
<name>D7LT18_ARALL</name>
<organism evidence="2">
    <name type="scientific">Arabidopsis lyrata subsp. lyrata</name>
    <name type="common">Lyre-leaved rock-cress</name>
    <dbReference type="NCBI Taxonomy" id="81972"/>
    <lineage>
        <taxon>Eukaryota</taxon>
        <taxon>Viridiplantae</taxon>
        <taxon>Streptophyta</taxon>
        <taxon>Embryophyta</taxon>
        <taxon>Tracheophyta</taxon>
        <taxon>Spermatophyta</taxon>
        <taxon>Magnoliopsida</taxon>
        <taxon>eudicotyledons</taxon>
        <taxon>Gunneridae</taxon>
        <taxon>Pentapetalae</taxon>
        <taxon>rosids</taxon>
        <taxon>malvids</taxon>
        <taxon>Brassicales</taxon>
        <taxon>Brassicaceae</taxon>
        <taxon>Camelineae</taxon>
        <taxon>Arabidopsis</taxon>
    </lineage>
</organism>
<sequence>MSAVSQQWFQLFFCSLGLEEWTQTPDLVSVDCVPPTRAFLRLGSCPLSVLSDEFFSVYPRRSSPPTTAMPLPTENHSNTPHLRLFFVTLAINQPRRVCRGLLFSTTALSFFSGVPPFSLEENLISACNRRTFAHLRHPPPFNPCSHHLSQHRFSPFSVVKTEDPSPVNLHHLPESSAAARTRALSDEPLRFGIFAVASFLLLNVSGSTPEDFFWCSWSLRCFAVGRWKQNRRVMPVVSAFTINFSASIAEDYLNHNLHRRSLLRRSGQSLDEAAPPVKLSRRQPFNVKLRLGQEKTSISVFLFSGETPFTIYFPPEDPCHLHYLHCGRLYLSAPPVNNKLY</sequence>